<keyword evidence="6 7" id="KW-0472">Membrane</keyword>
<evidence type="ECO:0000256" key="3">
    <source>
        <dbReference type="ARBA" id="ARBA00022679"/>
    </source>
</evidence>
<dbReference type="SUPFAM" id="SSF53335">
    <property type="entry name" value="S-adenosyl-L-methionine-dependent methyltransferases"/>
    <property type="match status" value="1"/>
</dbReference>
<dbReference type="CDD" id="cd02440">
    <property type="entry name" value="AdoMet_MTases"/>
    <property type="match status" value="1"/>
</dbReference>
<dbReference type="InterPro" id="IPR051706">
    <property type="entry name" value="Glycosyltransferase_domain"/>
</dbReference>
<dbReference type="SUPFAM" id="SSF53448">
    <property type="entry name" value="Nucleotide-diphospho-sugar transferases"/>
    <property type="match status" value="1"/>
</dbReference>
<proteinExistence type="inferred from homology"/>
<comment type="caution">
    <text evidence="9">The sequence shown here is derived from an EMBL/GenBank/DDBJ whole genome shotgun (WGS) entry which is preliminary data.</text>
</comment>
<evidence type="ECO:0000313" key="10">
    <source>
        <dbReference type="Proteomes" id="UP001160390"/>
    </source>
</evidence>
<keyword evidence="10" id="KW-1185">Reference proteome</keyword>
<dbReference type="PANTHER" id="PTHR32385:SF20">
    <property type="entry name" value="MANNOSYL PHOSPHORYLINOSITOL CERAMIDE SYNTHASE CSH1-RELATED"/>
    <property type="match status" value="1"/>
</dbReference>
<dbReference type="InterPro" id="IPR013217">
    <property type="entry name" value="Methyltransf_12"/>
</dbReference>
<reference evidence="9" key="1">
    <citation type="submission" date="2023-01" db="EMBL/GenBank/DDBJ databases">
        <authorList>
            <person name="Piombo E."/>
        </authorList>
    </citation>
    <scope>NUCLEOTIDE SEQUENCE</scope>
</reference>
<feature type="transmembrane region" description="Helical" evidence="7">
    <location>
        <begin position="12"/>
        <end position="36"/>
    </location>
</feature>
<dbReference type="Gene3D" id="3.90.550.20">
    <property type="match status" value="1"/>
</dbReference>
<evidence type="ECO:0000256" key="5">
    <source>
        <dbReference type="ARBA" id="ARBA00022989"/>
    </source>
</evidence>
<organism evidence="9 10">
    <name type="scientific">Clonostachys chloroleuca</name>
    <dbReference type="NCBI Taxonomy" id="1926264"/>
    <lineage>
        <taxon>Eukaryota</taxon>
        <taxon>Fungi</taxon>
        <taxon>Dikarya</taxon>
        <taxon>Ascomycota</taxon>
        <taxon>Pezizomycotina</taxon>
        <taxon>Sordariomycetes</taxon>
        <taxon>Hypocreomycetidae</taxon>
        <taxon>Hypocreales</taxon>
        <taxon>Bionectriaceae</taxon>
        <taxon>Clonostachys</taxon>
    </lineage>
</organism>
<dbReference type="GO" id="GO:0000030">
    <property type="term" value="F:mannosyltransferase activity"/>
    <property type="evidence" value="ECO:0007669"/>
    <property type="project" value="TreeGrafter"/>
</dbReference>
<dbReference type="Pfam" id="PF08242">
    <property type="entry name" value="Methyltransf_12"/>
    <property type="match status" value="1"/>
</dbReference>
<keyword evidence="4 7" id="KW-0812">Transmembrane</keyword>
<feature type="domain" description="Methyltransferase type 12" evidence="8">
    <location>
        <begin position="389"/>
        <end position="495"/>
    </location>
</feature>
<evidence type="ECO:0000256" key="1">
    <source>
        <dbReference type="ARBA" id="ARBA00004370"/>
    </source>
</evidence>
<dbReference type="InterPro" id="IPR029044">
    <property type="entry name" value="Nucleotide-diphossugar_trans"/>
</dbReference>
<name>A0AA35MGP9_9HYPO</name>
<accession>A0AA35MGP9</accession>
<evidence type="ECO:0000256" key="6">
    <source>
        <dbReference type="ARBA" id="ARBA00023136"/>
    </source>
</evidence>
<dbReference type="Gene3D" id="3.40.50.150">
    <property type="entry name" value="Vaccinia Virus protein VP39"/>
    <property type="match status" value="1"/>
</dbReference>
<keyword evidence="5 7" id="KW-1133">Transmembrane helix</keyword>
<evidence type="ECO:0000313" key="9">
    <source>
        <dbReference type="EMBL" id="CAI6096850.1"/>
    </source>
</evidence>
<dbReference type="InterPro" id="IPR007577">
    <property type="entry name" value="GlycoTrfase_DXD_sugar-bd_CS"/>
</dbReference>
<dbReference type="GO" id="GO:0016020">
    <property type="term" value="C:membrane"/>
    <property type="evidence" value="ECO:0007669"/>
    <property type="project" value="UniProtKB-SubCell"/>
</dbReference>
<evidence type="ECO:0000256" key="2">
    <source>
        <dbReference type="ARBA" id="ARBA00009003"/>
    </source>
</evidence>
<dbReference type="AlphaFoldDB" id="A0AA35MGP9"/>
<dbReference type="EMBL" id="CABFNP030001284">
    <property type="protein sequence ID" value="CAI6096850.1"/>
    <property type="molecule type" value="Genomic_DNA"/>
</dbReference>
<dbReference type="GO" id="GO:0051999">
    <property type="term" value="P:mannosyl-inositol phosphorylceramide biosynthetic process"/>
    <property type="evidence" value="ECO:0007669"/>
    <property type="project" value="TreeGrafter"/>
</dbReference>
<comment type="similarity">
    <text evidence="2">Belongs to the glycosyltransferase 32 family.</text>
</comment>
<dbReference type="Pfam" id="PF04488">
    <property type="entry name" value="Gly_transf_sug"/>
    <property type="match status" value="1"/>
</dbReference>
<evidence type="ECO:0000259" key="8">
    <source>
        <dbReference type="Pfam" id="PF08242"/>
    </source>
</evidence>
<sequence length="576" mass="65026">MALSPARRSTVIAVLFLIGAIWLWLPKILLVVRIFGPHSGVSLTQPEALALHEKDKKDPRVQVVPKIIHQIYHNWADPGNETLPADWAKLQATIIKLNPEYEYKLWNDETSRTFFQDEYPWFLPVYDQLPEKVQKVDILKYFLMRHYGGIYIDLDNGCQTSLDALLYYPVFLTDGGSCSLSNNILGATPNHPFWVMFTDNLAYYCRDYFFPYVSISLGGGQWYESLMWEMYHDLKPAGDPPLTRLMIDNHPVYDASAIFTTGRGASWHSWDSQWYSWMWAHCLQGLLGLTMFAIAAGLIVNFANSVLGRSRRNIRQNGVHRRIGADVEQNAGIGLRNEEHFDKVATNIFSEPWVRELTNQVSNELQEQVAWIKGGSSSLNTADQETKMLDYACGDGMVSRALAKYISIARGIDISSGMVSQYNVRATSEGYSQDKMRAVHGDLITADTAASDHIINTPEYNDFDLAVMSLALHHVENPQQMVSKLADRLADGGVLLIIDWVSPSESGCQPLLPPPDSDVQHTVSRMGFEEKEVRGYFEQAGLSSIGWRWCSEKSKLPSELGGQAQLFMARAERQKK</sequence>
<dbReference type="PANTHER" id="PTHR32385">
    <property type="entry name" value="MANNOSYL PHOSPHORYLINOSITOL CERAMIDE SYNTHASE"/>
    <property type="match status" value="1"/>
</dbReference>
<protein>
    <recommendedName>
        <fullName evidence="8">Methyltransferase type 12 domain-containing protein</fullName>
    </recommendedName>
</protein>
<evidence type="ECO:0000256" key="4">
    <source>
        <dbReference type="ARBA" id="ARBA00022692"/>
    </source>
</evidence>
<dbReference type="Proteomes" id="UP001160390">
    <property type="component" value="Unassembled WGS sequence"/>
</dbReference>
<evidence type="ECO:0000256" key="7">
    <source>
        <dbReference type="SAM" id="Phobius"/>
    </source>
</evidence>
<keyword evidence="3" id="KW-0808">Transferase</keyword>
<dbReference type="InterPro" id="IPR029063">
    <property type="entry name" value="SAM-dependent_MTases_sf"/>
</dbReference>
<gene>
    <name evidence="9" type="ORF">CCHLO57077_00003351</name>
</gene>
<comment type="subcellular location">
    <subcellularLocation>
        <location evidence="1">Membrane</location>
    </subcellularLocation>
</comment>
<feature type="transmembrane region" description="Helical" evidence="7">
    <location>
        <begin position="286"/>
        <end position="307"/>
    </location>
</feature>